<protein>
    <submittedName>
        <fullName evidence="2">DUF2177 family protein</fullName>
    </submittedName>
</protein>
<reference evidence="2" key="2">
    <citation type="submission" date="2021-11" db="EMBL/GenBank/DDBJ databases">
        <authorList>
            <person name="Gilroy R."/>
        </authorList>
    </citation>
    <scope>NUCLEOTIDE SEQUENCE</scope>
    <source>
        <strain evidence="2">150</strain>
    </source>
</reference>
<feature type="transmembrane region" description="Helical" evidence="1">
    <location>
        <begin position="7"/>
        <end position="25"/>
    </location>
</feature>
<feature type="transmembrane region" description="Helical" evidence="1">
    <location>
        <begin position="45"/>
        <end position="64"/>
    </location>
</feature>
<evidence type="ECO:0000313" key="3">
    <source>
        <dbReference type="Proteomes" id="UP000813384"/>
    </source>
</evidence>
<dbReference type="EMBL" id="JAJJVO010000030">
    <property type="protein sequence ID" value="MCC9273001.1"/>
    <property type="molecule type" value="Genomic_DNA"/>
</dbReference>
<proteinExistence type="predicted"/>
<name>A0A9E4DRW9_9ENTE</name>
<feature type="transmembrane region" description="Helical" evidence="1">
    <location>
        <begin position="110"/>
        <end position="132"/>
    </location>
</feature>
<gene>
    <name evidence="2" type="ORF">K8V42_01770</name>
</gene>
<organism evidence="2 3">
    <name type="scientific">Enterococcus aquimarinus</name>
    <dbReference type="NCBI Taxonomy" id="328396"/>
    <lineage>
        <taxon>Bacteria</taxon>
        <taxon>Bacillati</taxon>
        <taxon>Bacillota</taxon>
        <taxon>Bacilli</taxon>
        <taxon>Lactobacillales</taxon>
        <taxon>Enterococcaceae</taxon>
        <taxon>Enterococcus</taxon>
    </lineage>
</organism>
<dbReference type="AlphaFoldDB" id="A0A9E4DRW9"/>
<sequence>MWNVIRLYLLSAAVFLVFDLFWLLVVSKKMYQQFIGHLTGEVRMGPAIIFYFLYIVGVLYFVLLPGIDKGNIWYVIGSGALFGLMCYATYDLTNLATLKGWPVTMTVIDLLWGAFVTGATSGIVYWLNILLFGGGKI</sequence>
<comment type="caution">
    <text evidence="2">The sequence shown here is derived from an EMBL/GenBank/DDBJ whole genome shotgun (WGS) entry which is preliminary data.</text>
</comment>
<reference evidence="2" key="1">
    <citation type="journal article" date="2021" name="PeerJ">
        <title>Extensive microbial diversity within the chicken gut microbiome revealed by metagenomics and culture.</title>
        <authorList>
            <person name="Gilroy R."/>
            <person name="Ravi A."/>
            <person name="Getino M."/>
            <person name="Pursley I."/>
            <person name="Horton D.L."/>
            <person name="Alikhan N.F."/>
            <person name="Baker D."/>
            <person name="Gharbi K."/>
            <person name="Hall N."/>
            <person name="Watson M."/>
            <person name="Adriaenssens E.M."/>
            <person name="Foster-Nyarko E."/>
            <person name="Jarju S."/>
            <person name="Secka A."/>
            <person name="Antonio M."/>
            <person name="Oren A."/>
            <person name="Chaudhuri R.R."/>
            <person name="La Ragione R."/>
            <person name="Hildebrand F."/>
            <person name="Pallen M.J."/>
        </authorList>
    </citation>
    <scope>NUCLEOTIDE SEQUENCE</scope>
    <source>
        <strain evidence="2">150</strain>
    </source>
</reference>
<feature type="transmembrane region" description="Helical" evidence="1">
    <location>
        <begin position="71"/>
        <end position="90"/>
    </location>
</feature>
<keyword evidence="1" id="KW-1133">Transmembrane helix</keyword>
<dbReference type="InterPro" id="IPR018687">
    <property type="entry name" value="DUF2177_membr"/>
</dbReference>
<keyword evidence="1" id="KW-0812">Transmembrane</keyword>
<accession>A0A9E4DRW9</accession>
<evidence type="ECO:0000256" key="1">
    <source>
        <dbReference type="SAM" id="Phobius"/>
    </source>
</evidence>
<dbReference type="Pfam" id="PF09945">
    <property type="entry name" value="DUF2177"/>
    <property type="match status" value="1"/>
</dbReference>
<dbReference type="Proteomes" id="UP000813384">
    <property type="component" value="Unassembled WGS sequence"/>
</dbReference>
<keyword evidence="1" id="KW-0472">Membrane</keyword>
<evidence type="ECO:0000313" key="2">
    <source>
        <dbReference type="EMBL" id="MCC9273001.1"/>
    </source>
</evidence>